<dbReference type="Proteomes" id="UP000706031">
    <property type="component" value="Unassembled WGS sequence"/>
</dbReference>
<proteinExistence type="predicted"/>
<protein>
    <submittedName>
        <fullName evidence="1">Uncharacterized protein</fullName>
    </submittedName>
</protein>
<keyword evidence="2" id="KW-1185">Reference proteome</keyword>
<dbReference type="EMBL" id="JACLIC010000028">
    <property type="protein sequence ID" value="MBY0205152.1"/>
    <property type="molecule type" value="Genomic_DNA"/>
</dbReference>
<accession>A0ABS7KMH8</accession>
<evidence type="ECO:0000313" key="1">
    <source>
        <dbReference type="EMBL" id="MBY0205152.1"/>
    </source>
</evidence>
<reference evidence="1 2" key="1">
    <citation type="submission" date="2020-08" db="EMBL/GenBank/DDBJ databases">
        <title>Fungal Genomes of the International Space Station.</title>
        <authorList>
            <person name="Seuylemezian A."/>
            <person name="Singh N.K."/>
            <person name="Wood J."/>
            <person name="Venkateswaran K."/>
        </authorList>
    </citation>
    <scope>NUCLEOTIDE SEQUENCE [LARGE SCALE GENOMIC DNA]</scope>
    <source>
        <strain evidence="1 2">S/N-304-OC-R4</strain>
    </source>
</reference>
<sequence>MNNAVLKAVCANNDGIIIDLYQISIILRNSIISSEYVPPISLDNSIVLTSQGEEWVGKIREGISNITIQEIKLAMLINFHNKEFLIDISKTDFEKVFEIISQEIISGMIRFPWIYERLLYDKFFELFPHKPDSFTFEETQQILTDTPVGVFQRGQIVIGPYGILRSKQKRNLPIKYSAPMWHCSDITCSTIHWVHFKSQYAYSAISKASSLISKNLELPDNIINLIKEYHAESDYFDHIQLDNLHYLLINEFSESELRSLLGKLIEKHSKDIRSLMPKSLAKGSSSQIVDKLNLAQIFQLILLMDNISIANAVEELIDEEIIIIPSTEIRVSRFNYKKLKGYFKNICECSQFGIRSISSKKDLSVIRLKILIKELYPDLNELWRISLIDGKDIEEKLNNYLLTEDPIKIVKETIFTSPNNIRRTEEFFKYGNFNLPRNVEEEEKLIKKVLWKLGFNINLFPIYNSLFWSRYEKLLTSIRKYRSYTEHDREEIRSNAVNFFVSLEEILDLTLTFSTWMLLSDHTKTKLRFDLNKSRQFMSDNLSSLRDTGKGFVMYDKDGKNTLYPLIEGFDILAERCEEYLLKKEGFIRNKDELPDYSDATNVMLFPFRHYNYVLDIQEPDLEKILNLLTETTAVLTQMKVCDVRNRIEHKRMDFPLQEDIENACKAIDSVITKLEMAGLCPLISLYSGSSLDQFGRGYNILKNYREEETRIFNSQFDPCKLPSSRVPQIVVHSVRLTGSSENIRFAYEETSENTKKWTNYPKRLPT</sequence>
<gene>
    <name evidence="1" type="ORF">H7T88_18175</name>
</gene>
<comment type="caution">
    <text evidence="1">The sequence shown here is derived from an EMBL/GenBank/DDBJ whole genome shotgun (WGS) entry which is preliminary data.</text>
</comment>
<name>A0ABS7KMH8_9BACL</name>
<organism evidence="1 2">
    <name type="scientific">Paenibacillus cucumis</name>
    <name type="common">ex Kampfer et al. 2016</name>
    <dbReference type="NCBI Taxonomy" id="1776858"/>
    <lineage>
        <taxon>Bacteria</taxon>
        <taxon>Bacillati</taxon>
        <taxon>Bacillota</taxon>
        <taxon>Bacilli</taxon>
        <taxon>Bacillales</taxon>
        <taxon>Paenibacillaceae</taxon>
        <taxon>Paenibacillus</taxon>
    </lineage>
</organism>
<evidence type="ECO:0000313" key="2">
    <source>
        <dbReference type="Proteomes" id="UP000706031"/>
    </source>
</evidence>
<dbReference type="RefSeq" id="WP_221789669.1">
    <property type="nucleotide sequence ID" value="NZ_JACLIC010000028.1"/>
</dbReference>